<dbReference type="RefSeq" id="WP_131596780.1">
    <property type="nucleotide sequence ID" value="NZ_SJSL01000003.1"/>
</dbReference>
<feature type="signal peptide" evidence="1">
    <location>
        <begin position="1"/>
        <end position="21"/>
    </location>
</feature>
<evidence type="ECO:0000313" key="2">
    <source>
        <dbReference type="EMBL" id="TCD00431.1"/>
    </source>
</evidence>
<name>A0A4R0NIH6_9SPHI</name>
<dbReference type="Pfam" id="PF22252">
    <property type="entry name" value="PNGase_F-II_N"/>
    <property type="match status" value="1"/>
</dbReference>
<proteinExistence type="predicted"/>
<comment type="caution">
    <text evidence="2">The sequence shown here is derived from an EMBL/GenBank/DDBJ whole genome shotgun (WGS) entry which is preliminary data.</text>
</comment>
<dbReference type="EMBL" id="SJSL01000003">
    <property type="protein sequence ID" value="TCD00431.1"/>
    <property type="molecule type" value="Genomic_DNA"/>
</dbReference>
<dbReference type="InterPro" id="IPR005901">
    <property type="entry name" value="GLPGLI"/>
</dbReference>
<dbReference type="OrthoDB" id="1440774at2"/>
<dbReference type="NCBIfam" id="TIGR01200">
    <property type="entry name" value="GLPGLI"/>
    <property type="match status" value="1"/>
</dbReference>
<sequence>MKQIILVLTCLFLTNHVSVFAQNKHFITSGVIEFERTANMFALVKKKVTKSSMENKPYYEQYLRTEPQFLTLKSTLVFGNNISLFTPVPPIKPVHWWYDSPMANQLNVVYSDLKNGKGIVQKEFYERTFLVKDSLRKIKWKITDETRIIAGYTCRRANALVLDSIYVVAFYTDEIHVSGGPESFNGLPGMILGVAVPHENVTWFATKVTETVDPKTLVPPKKGKEVNNKQLYDEIVKAISNTGDYAIVQLKGLLL</sequence>
<organism evidence="2 3">
    <name type="scientific">Pedobacter psychroterrae</name>
    <dbReference type="NCBI Taxonomy" id="2530453"/>
    <lineage>
        <taxon>Bacteria</taxon>
        <taxon>Pseudomonadati</taxon>
        <taxon>Bacteroidota</taxon>
        <taxon>Sphingobacteriia</taxon>
        <taxon>Sphingobacteriales</taxon>
        <taxon>Sphingobacteriaceae</taxon>
        <taxon>Pedobacter</taxon>
    </lineage>
</organism>
<dbReference type="Proteomes" id="UP000293347">
    <property type="component" value="Unassembled WGS sequence"/>
</dbReference>
<keyword evidence="3" id="KW-1185">Reference proteome</keyword>
<accession>A0A4R0NIH6</accession>
<reference evidence="2 3" key="1">
    <citation type="submission" date="2019-02" db="EMBL/GenBank/DDBJ databases">
        <title>Pedobacter sp. RP-1-14 sp. nov., isolated from Arctic soil.</title>
        <authorList>
            <person name="Dahal R.H."/>
        </authorList>
    </citation>
    <scope>NUCLEOTIDE SEQUENCE [LARGE SCALE GENOMIC DNA]</scope>
    <source>
        <strain evidence="2 3">RP-1-14</strain>
    </source>
</reference>
<keyword evidence="1" id="KW-0732">Signal</keyword>
<dbReference type="AlphaFoldDB" id="A0A4R0NIH6"/>
<evidence type="ECO:0000256" key="1">
    <source>
        <dbReference type="SAM" id="SignalP"/>
    </source>
</evidence>
<feature type="chain" id="PRO_5020710926" evidence="1">
    <location>
        <begin position="22"/>
        <end position="255"/>
    </location>
</feature>
<gene>
    <name evidence="2" type="ORF">EZ437_14495</name>
</gene>
<evidence type="ECO:0000313" key="3">
    <source>
        <dbReference type="Proteomes" id="UP000293347"/>
    </source>
</evidence>
<protein>
    <submittedName>
        <fullName evidence="2">GLPGLI family protein</fullName>
    </submittedName>
</protein>